<dbReference type="AlphaFoldDB" id="A0A926F843"/>
<organism evidence="1 2">
    <name type="scientific">Qingrenia yutianensis</name>
    <dbReference type="NCBI Taxonomy" id="2763676"/>
    <lineage>
        <taxon>Bacteria</taxon>
        <taxon>Bacillati</taxon>
        <taxon>Bacillota</taxon>
        <taxon>Clostridia</taxon>
        <taxon>Eubacteriales</taxon>
        <taxon>Oscillospiraceae</taxon>
        <taxon>Qingrenia</taxon>
    </lineage>
</organism>
<comment type="caution">
    <text evidence="1">The sequence shown here is derived from an EMBL/GenBank/DDBJ whole genome shotgun (WGS) entry which is preliminary data.</text>
</comment>
<gene>
    <name evidence="1" type="ORF">H8706_12000</name>
</gene>
<evidence type="ECO:0000313" key="1">
    <source>
        <dbReference type="EMBL" id="MBC8597573.1"/>
    </source>
</evidence>
<reference evidence="1" key="1">
    <citation type="submission" date="2020-08" db="EMBL/GenBank/DDBJ databases">
        <title>Genome public.</title>
        <authorList>
            <person name="Liu C."/>
            <person name="Sun Q."/>
        </authorList>
    </citation>
    <scope>NUCLEOTIDE SEQUENCE</scope>
    <source>
        <strain evidence="1">NSJ-50</strain>
    </source>
</reference>
<accession>A0A926F843</accession>
<keyword evidence="2" id="KW-1185">Reference proteome</keyword>
<proteinExistence type="predicted"/>
<evidence type="ECO:0000313" key="2">
    <source>
        <dbReference type="Proteomes" id="UP000647416"/>
    </source>
</evidence>
<dbReference type="Proteomes" id="UP000647416">
    <property type="component" value="Unassembled WGS sequence"/>
</dbReference>
<protein>
    <submittedName>
        <fullName evidence="1">Uncharacterized protein</fullName>
    </submittedName>
</protein>
<name>A0A926F843_9FIRM</name>
<dbReference type="EMBL" id="JACRTE010000067">
    <property type="protein sequence ID" value="MBC8597573.1"/>
    <property type="molecule type" value="Genomic_DNA"/>
</dbReference>
<sequence>MKQIELIATYEDLKKIPLDERVSAYFGDYGMHYLVNDVDIDKAIKLRDEALIAMGMTHEEYLSDKQFMYRQNIRLKMREGMMADKIEEKDTIVFVNPQAVQGTDIEKILKEDIEGVNAETKMCAVNCEGYKIVVPFRNILGIQNDIEQDRHFGFDNCEPLLDARESDADTLVKETREEVRENNMLSDKFDLVVIFDKPVLFTCERLNRNLPIEGVNYYEFSNNA</sequence>